<reference evidence="14" key="1">
    <citation type="submission" date="2025-08" db="UniProtKB">
        <authorList>
            <consortium name="RefSeq"/>
        </authorList>
    </citation>
    <scope>IDENTIFICATION</scope>
    <source>
        <tissue evidence="14">Liver</tissue>
    </source>
</reference>
<organism evidence="13 14">
    <name type="scientific">Mesocricetus auratus</name>
    <name type="common">Golden hamster</name>
    <dbReference type="NCBI Taxonomy" id="10036"/>
    <lineage>
        <taxon>Eukaryota</taxon>
        <taxon>Metazoa</taxon>
        <taxon>Chordata</taxon>
        <taxon>Craniata</taxon>
        <taxon>Vertebrata</taxon>
        <taxon>Euteleostomi</taxon>
        <taxon>Mammalia</taxon>
        <taxon>Eutheria</taxon>
        <taxon>Euarchontoglires</taxon>
        <taxon>Glires</taxon>
        <taxon>Rodentia</taxon>
        <taxon>Myomorpha</taxon>
        <taxon>Muroidea</taxon>
        <taxon>Cricetidae</taxon>
        <taxon>Cricetinae</taxon>
        <taxon>Mesocricetus</taxon>
    </lineage>
</organism>
<dbReference type="InterPro" id="IPR050544">
    <property type="entry name" value="Beta-defensin"/>
</dbReference>
<keyword evidence="9" id="KW-1015">Disulfide bond</keyword>
<dbReference type="KEGG" id="maua:101832847"/>
<keyword evidence="4 10" id="KW-0964">Secreted</keyword>
<evidence type="ECO:0000313" key="14">
    <source>
        <dbReference type="RefSeq" id="XP_005086108.2"/>
    </source>
</evidence>
<dbReference type="PANTHER" id="PTHR15001:SF3">
    <property type="entry name" value="BETA-DEFENSIN 123"/>
    <property type="match status" value="1"/>
</dbReference>
<dbReference type="eggNOG" id="ENOG502TM18">
    <property type="taxonomic scope" value="Eukaryota"/>
</dbReference>
<evidence type="ECO:0000256" key="10">
    <source>
        <dbReference type="RuleBase" id="RU231113"/>
    </source>
</evidence>
<dbReference type="RefSeq" id="XP_005086108.2">
    <property type="nucleotide sequence ID" value="XM_005086051.3"/>
</dbReference>
<evidence type="ECO:0000256" key="5">
    <source>
        <dbReference type="ARBA" id="ARBA00022529"/>
    </source>
</evidence>
<keyword evidence="11" id="KW-0812">Transmembrane</keyword>
<dbReference type="CTD" id="245939"/>
<dbReference type="PANTHER" id="PTHR15001">
    <property type="entry name" value="BETA-DEFENSIN 123-RELATED"/>
    <property type="match status" value="1"/>
</dbReference>
<comment type="similarity">
    <text evidence="3 10">Belongs to the beta-defensin family.</text>
</comment>
<evidence type="ECO:0000313" key="13">
    <source>
        <dbReference type="Proteomes" id="UP000886700"/>
    </source>
</evidence>
<feature type="transmembrane region" description="Helical" evidence="11">
    <location>
        <begin position="24"/>
        <end position="40"/>
    </location>
</feature>
<dbReference type="GO" id="GO:0050830">
    <property type="term" value="P:defense response to Gram-positive bacterium"/>
    <property type="evidence" value="ECO:0007669"/>
    <property type="project" value="Ensembl"/>
</dbReference>
<dbReference type="GeneID" id="101832847"/>
<sequence length="115" mass="12621">MCCCELCCTAGYPAVSGGSVNMKLLKVLIILLFVVLADGVQSKRCFNNVSGYCRKRCKLGEIAEVGCLHAKYCCVNELENKKHKVTQEPVQSKETSNGIQDEIVLPTATYFPITI</sequence>
<keyword evidence="6" id="KW-0732">Signal</keyword>
<evidence type="ECO:0000256" key="11">
    <source>
        <dbReference type="SAM" id="Phobius"/>
    </source>
</evidence>
<keyword evidence="5 10" id="KW-0929">Antimicrobial</keyword>
<keyword evidence="8 10" id="KW-0044">Antibiotic</keyword>
<dbReference type="Pfam" id="PF13841">
    <property type="entry name" value="Defensin_beta_2"/>
    <property type="match status" value="1"/>
</dbReference>
<keyword evidence="7 10" id="KW-0211">Defensin</keyword>
<gene>
    <name evidence="14" type="primary">Defb128</name>
</gene>
<name>A0A1U7R525_MESAU</name>
<dbReference type="AlphaFoldDB" id="A0A1U7R525"/>
<proteinExistence type="inferred from homology"/>
<protein>
    <recommendedName>
        <fullName evidence="10">Beta-defensin</fullName>
    </recommendedName>
</protein>
<dbReference type="OrthoDB" id="9831336at2759"/>
<evidence type="ECO:0000256" key="7">
    <source>
        <dbReference type="ARBA" id="ARBA00022940"/>
    </source>
</evidence>
<evidence type="ECO:0000256" key="6">
    <source>
        <dbReference type="ARBA" id="ARBA00022729"/>
    </source>
</evidence>
<dbReference type="STRING" id="10036.ENSMAUP00000002192"/>
<feature type="domain" description="Beta-defensin" evidence="12">
    <location>
        <begin position="44"/>
        <end position="74"/>
    </location>
</feature>
<dbReference type="GO" id="GO:0005576">
    <property type="term" value="C:extracellular region"/>
    <property type="evidence" value="ECO:0007669"/>
    <property type="project" value="UniProtKB-SubCell"/>
</dbReference>
<evidence type="ECO:0000256" key="4">
    <source>
        <dbReference type="ARBA" id="ARBA00022525"/>
    </source>
</evidence>
<evidence type="ECO:0000256" key="2">
    <source>
        <dbReference type="ARBA" id="ARBA00004613"/>
    </source>
</evidence>
<keyword evidence="13" id="KW-1185">Reference proteome</keyword>
<evidence type="ECO:0000259" key="12">
    <source>
        <dbReference type="Pfam" id="PF13841"/>
    </source>
</evidence>
<accession>A0A1U7R525</accession>
<dbReference type="GO" id="GO:0031640">
    <property type="term" value="P:killing of cells of another organism"/>
    <property type="evidence" value="ECO:0007669"/>
    <property type="project" value="Ensembl"/>
</dbReference>
<evidence type="ECO:0000256" key="9">
    <source>
        <dbReference type="ARBA" id="ARBA00023157"/>
    </source>
</evidence>
<evidence type="ECO:0000256" key="3">
    <source>
        <dbReference type="ARBA" id="ARBA00007371"/>
    </source>
</evidence>
<dbReference type="GO" id="GO:0045087">
    <property type="term" value="P:innate immune response"/>
    <property type="evidence" value="ECO:0007669"/>
    <property type="project" value="InterPro"/>
</dbReference>
<keyword evidence="11" id="KW-1133">Transmembrane helix</keyword>
<keyword evidence="11" id="KW-0472">Membrane</keyword>
<dbReference type="GO" id="GO:0050829">
    <property type="term" value="P:defense response to Gram-negative bacterium"/>
    <property type="evidence" value="ECO:0007669"/>
    <property type="project" value="Ensembl"/>
</dbReference>
<evidence type="ECO:0000256" key="8">
    <source>
        <dbReference type="ARBA" id="ARBA00023022"/>
    </source>
</evidence>
<dbReference type="InterPro" id="IPR025933">
    <property type="entry name" value="Beta_defensin_dom"/>
</dbReference>
<comment type="subcellular location">
    <subcellularLocation>
        <location evidence="2 10">Secreted</location>
    </subcellularLocation>
</comment>
<comment type="function">
    <text evidence="1 10">Has antibacterial activity.</text>
</comment>
<dbReference type="Proteomes" id="UP000886700">
    <property type="component" value="Unplaced"/>
</dbReference>
<evidence type="ECO:0000256" key="1">
    <source>
        <dbReference type="ARBA" id="ARBA00002878"/>
    </source>
</evidence>